<dbReference type="RefSeq" id="XP_027609241.1">
    <property type="nucleotide sequence ID" value="XM_027753440.1"/>
</dbReference>
<protein>
    <submittedName>
        <fullName evidence="2">Uncharacterized protein</fullName>
    </submittedName>
</protein>
<dbReference type="EMBL" id="BFAD01000001">
    <property type="protein sequence ID" value="GBE78328.1"/>
    <property type="molecule type" value="Genomic_DNA"/>
</dbReference>
<dbReference type="Proteomes" id="UP000287166">
    <property type="component" value="Unassembled WGS sequence"/>
</dbReference>
<keyword evidence="3" id="KW-1185">Reference proteome</keyword>
<feature type="signal peptide" evidence="1">
    <location>
        <begin position="1"/>
        <end position="28"/>
    </location>
</feature>
<dbReference type="InParanoid" id="A0A401G860"/>
<dbReference type="AlphaFoldDB" id="A0A401G860"/>
<keyword evidence="1" id="KW-0732">Signal</keyword>
<evidence type="ECO:0000313" key="2">
    <source>
        <dbReference type="EMBL" id="GBE78328.1"/>
    </source>
</evidence>
<organism evidence="2 3">
    <name type="scientific">Sparassis crispa</name>
    <dbReference type="NCBI Taxonomy" id="139825"/>
    <lineage>
        <taxon>Eukaryota</taxon>
        <taxon>Fungi</taxon>
        <taxon>Dikarya</taxon>
        <taxon>Basidiomycota</taxon>
        <taxon>Agaricomycotina</taxon>
        <taxon>Agaricomycetes</taxon>
        <taxon>Polyporales</taxon>
        <taxon>Sparassidaceae</taxon>
        <taxon>Sparassis</taxon>
    </lineage>
</organism>
<evidence type="ECO:0000313" key="3">
    <source>
        <dbReference type="Proteomes" id="UP000287166"/>
    </source>
</evidence>
<sequence>MASRHRFAIVHLLKLFQLLHLFICCTLCVEVVHTEARALVKLKDINFVNSVARERLSAYESFSNMSLFIREGPADDAPSSANSTVTGSGTSALTIVPSSFPATAVTEPSTALPTRFSGNYSSAASTTNFQTQPSGTSDVVTVTVIPTAQSVTVVMVSVETVISTVTAPGSTVAYTTTQEETLWSTVDVSSTQQPASSLPAGYLPVDAADHSLPRSSVFLSIMLCAAPALAMIIY</sequence>
<feature type="chain" id="PRO_5019481823" evidence="1">
    <location>
        <begin position="29"/>
        <end position="234"/>
    </location>
</feature>
<comment type="caution">
    <text evidence="2">The sequence shown here is derived from an EMBL/GenBank/DDBJ whole genome shotgun (WGS) entry which is preliminary data.</text>
</comment>
<name>A0A401G860_9APHY</name>
<evidence type="ECO:0000256" key="1">
    <source>
        <dbReference type="SAM" id="SignalP"/>
    </source>
</evidence>
<dbReference type="GeneID" id="38775245"/>
<gene>
    <name evidence="2" type="ORF">SCP_0112130</name>
</gene>
<proteinExistence type="predicted"/>
<reference evidence="2 3" key="1">
    <citation type="journal article" date="2018" name="Sci. Rep.">
        <title>Genome sequence of the cauliflower mushroom Sparassis crispa (Hanabiratake) and its association with beneficial usage.</title>
        <authorList>
            <person name="Kiyama R."/>
            <person name="Furutani Y."/>
            <person name="Kawaguchi K."/>
            <person name="Nakanishi T."/>
        </authorList>
    </citation>
    <scope>NUCLEOTIDE SEQUENCE [LARGE SCALE GENOMIC DNA]</scope>
</reference>
<accession>A0A401G860</accession>